<evidence type="ECO:0000313" key="3">
    <source>
        <dbReference type="Proteomes" id="UP001281761"/>
    </source>
</evidence>
<reference evidence="2 3" key="1">
    <citation type="journal article" date="2022" name="bioRxiv">
        <title>Genomics of Preaxostyla Flagellates Illuminates Evolutionary Transitions and the Path Towards Mitochondrial Loss.</title>
        <authorList>
            <person name="Novak L.V.F."/>
            <person name="Treitli S.C."/>
            <person name="Pyrih J."/>
            <person name="Halakuc P."/>
            <person name="Pipaliya S.V."/>
            <person name="Vacek V."/>
            <person name="Brzon O."/>
            <person name="Soukal P."/>
            <person name="Eme L."/>
            <person name="Dacks J.B."/>
            <person name="Karnkowska A."/>
            <person name="Elias M."/>
            <person name="Hampl V."/>
        </authorList>
    </citation>
    <scope>NUCLEOTIDE SEQUENCE [LARGE SCALE GENOMIC DNA]</scope>
    <source>
        <strain evidence="2">NAU3</strain>
        <tissue evidence="2">Gut</tissue>
    </source>
</reference>
<organism evidence="2 3">
    <name type="scientific">Blattamonas nauphoetae</name>
    <dbReference type="NCBI Taxonomy" id="2049346"/>
    <lineage>
        <taxon>Eukaryota</taxon>
        <taxon>Metamonada</taxon>
        <taxon>Preaxostyla</taxon>
        <taxon>Oxymonadida</taxon>
        <taxon>Blattamonas</taxon>
    </lineage>
</organism>
<keyword evidence="3" id="KW-1185">Reference proteome</keyword>
<evidence type="ECO:0000313" key="2">
    <source>
        <dbReference type="EMBL" id="KAK2944374.1"/>
    </source>
</evidence>
<feature type="region of interest" description="Disordered" evidence="1">
    <location>
        <begin position="44"/>
        <end position="83"/>
    </location>
</feature>
<evidence type="ECO:0000256" key="1">
    <source>
        <dbReference type="SAM" id="MobiDB-lite"/>
    </source>
</evidence>
<dbReference type="Proteomes" id="UP001281761">
    <property type="component" value="Unassembled WGS sequence"/>
</dbReference>
<accession>A0ABQ9WXX7</accession>
<dbReference type="EMBL" id="JARBJD010000302">
    <property type="protein sequence ID" value="KAK2944374.1"/>
    <property type="molecule type" value="Genomic_DNA"/>
</dbReference>
<feature type="compositionally biased region" description="Polar residues" evidence="1">
    <location>
        <begin position="66"/>
        <end position="83"/>
    </location>
</feature>
<proteinExistence type="predicted"/>
<gene>
    <name evidence="2" type="ORF">BLNAU_20719</name>
</gene>
<feature type="compositionally biased region" description="Basic and acidic residues" evidence="1">
    <location>
        <begin position="44"/>
        <end position="53"/>
    </location>
</feature>
<name>A0ABQ9WXX7_9EUKA</name>
<protein>
    <submittedName>
        <fullName evidence="2">Uncharacterized protein</fullName>
    </submittedName>
</protein>
<sequence>MTKCVSAWKNIEPAVQKRGQPILAKLRDEGISDEINLDNRCECSDDSEHRSDCPDAVPIYHDRDITPTQSESRSTLHQGNRTV</sequence>
<comment type="caution">
    <text evidence="2">The sequence shown here is derived from an EMBL/GenBank/DDBJ whole genome shotgun (WGS) entry which is preliminary data.</text>
</comment>